<gene>
    <name evidence="2" type="ORF">EKH80_22815</name>
</gene>
<proteinExistence type="predicted"/>
<protein>
    <recommendedName>
        <fullName evidence="1">HTH-like domain-containing protein</fullName>
    </recommendedName>
</protein>
<dbReference type="InterPro" id="IPR025948">
    <property type="entry name" value="HTH-like_dom"/>
</dbReference>
<reference evidence="2 3" key="1">
    <citation type="submission" date="2018-12" db="EMBL/GenBank/DDBJ databases">
        <title>Dyella dinghuensis sp. nov. DHOA06 and Dyella choica sp. nov. 4M-K27, isolated from forest soil.</title>
        <authorList>
            <person name="Qiu L.-H."/>
            <person name="Gao Z.-H."/>
        </authorList>
    </citation>
    <scope>NUCLEOTIDE SEQUENCE [LARGE SCALE GENOMIC DNA]</scope>
    <source>
        <strain evidence="2 3">4M-K27</strain>
    </source>
</reference>
<evidence type="ECO:0000259" key="1">
    <source>
        <dbReference type="Pfam" id="PF13276"/>
    </source>
</evidence>
<dbReference type="Proteomes" id="UP000274358">
    <property type="component" value="Unassembled WGS sequence"/>
</dbReference>
<feature type="domain" description="HTH-like" evidence="1">
    <location>
        <begin position="43"/>
        <end position="99"/>
    </location>
</feature>
<sequence length="136" mass="16101">MKYAWMATQHGHAVRTLCRTLHVSPSGYYAWRCRESGNRAQENLRLVQCIQELHAVTREAYGTTRIWKALRQEGEVCGRHRVRRLRQQHAIQTRRRRRYMRTRAPPINAYRPHQIDWRGRLPAQAGIGSGWRTSPM</sequence>
<evidence type="ECO:0000313" key="3">
    <source>
        <dbReference type="Proteomes" id="UP000274358"/>
    </source>
</evidence>
<dbReference type="Pfam" id="PF13276">
    <property type="entry name" value="HTH_21"/>
    <property type="match status" value="1"/>
</dbReference>
<accession>A0A432LZG9</accession>
<dbReference type="EMBL" id="RYYV01000037">
    <property type="protein sequence ID" value="RUL69165.1"/>
    <property type="molecule type" value="Genomic_DNA"/>
</dbReference>
<dbReference type="AlphaFoldDB" id="A0A432LZG9"/>
<feature type="non-terminal residue" evidence="2">
    <location>
        <position position="136"/>
    </location>
</feature>
<comment type="caution">
    <text evidence="2">The sequence shown here is derived from an EMBL/GenBank/DDBJ whole genome shotgun (WGS) entry which is preliminary data.</text>
</comment>
<dbReference type="InterPro" id="IPR050900">
    <property type="entry name" value="Transposase_IS3/IS150/IS904"/>
</dbReference>
<evidence type="ECO:0000313" key="2">
    <source>
        <dbReference type="EMBL" id="RUL69165.1"/>
    </source>
</evidence>
<dbReference type="PANTHER" id="PTHR46889:SF4">
    <property type="entry name" value="TRANSPOSASE INSO FOR INSERTION SEQUENCE ELEMENT IS911B-RELATED"/>
    <property type="match status" value="1"/>
</dbReference>
<dbReference type="OrthoDB" id="7064550at2"/>
<keyword evidence="3" id="KW-1185">Reference proteome</keyword>
<name>A0A432LZG9_9GAMM</name>
<dbReference type="PANTHER" id="PTHR46889">
    <property type="entry name" value="TRANSPOSASE INSF FOR INSERTION SEQUENCE IS3B-RELATED"/>
    <property type="match status" value="1"/>
</dbReference>
<organism evidence="2 3">
    <name type="scientific">Dyella choica</name>
    <dbReference type="NCBI Taxonomy" id="1927959"/>
    <lineage>
        <taxon>Bacteria</taxon>
        <taxon>Pseudomonadati</taxon>
        <taxon>Pseudomonadota</taxon>
        <taxon>Gammaproteobacteria</taxon>
        <taxon>Lysobacterales</taxon>
        <taxon>Rhodanobacteraceae</taxon>
        <taxon>Dyella</taxon>
    </lineage>
</organism>